<proteinExistence type="inferred from homology"/>
<evidence type="ECO:0000313" key="2">
    <source>
        <dbReference type="EMBL" id="SUD49540.1"/>
    </source>
</evidence>
<name>A0A379JM83_9NOCA</name>
<protein>
    <submittedName>
        <fullName evidence="2">Prevent-host-death family protein</fullName>
    </submittedName>
</protein>
<dbReference type="SUPFAM" id="SSF143120">
    <property type="entry name" value="YefM-like"/>
    <property type="match status" value="1"/>
</dbReference>
<dbReference type="Proteomes" id="UP000255467">
    <property type="component" value="Unassembled WGS sequence"/>
</dbReference>
<sequence length="149" mass="16622">MSHLSKYPQVTSISEGRCTALRTIRTVRTVQGVRAVDTQTLRNEKWGEVIAEATDDGEAFAITKRGRAEAVLMSVKTWRFGCTAVDVPEEARATVGLNALRSRFREYRERARGGEHILIEPYGQDVTLVLAPYTWTREALPSLGDPVTD</sequence>
<dbReference type="InterPro" id="IPR036165">
    <property type="entry name" value="YefM-like_sf"/>
</dbReference>
<dbReference type="NCBIfam" id="TIGR01552">
    <property type="entry name" value="phd_fam"/>
    <property type="match status" value="1"/>
</dbReference>
<dbReference type="EMBL" id="UGRY01000008">
    <property type="protein sequence ID" value="SUD49540.1"/>
    <property type="molecule type" value="Genomic_DNA"/>
</dbReference>
<evidence type="ECO:0000256" key="1">
    <source>
        <dbReference type="ARBA" id="ARBA00009981"/>
    </source>
</evidence>
<keyword evidence="3" id="KW-1185">Reference proteome</keyword>
<comment type="similarity">
    <text evidence="1">Belongs to the phD/YefM antitoxin family.</text>
</comment>
<dbReference type="AlphaFoldDB" id="A0A379JM83"/>
<gene>
    <name evidence="2" type="ORF">NCTC1934_06894</name>
</gene>
<reference evidence="2 3" key="1">
    <citation type="submission" date="2018-06" db="EMBL/GenBank/DDBJ databases">
        <authorList>
            <consortium name="Pathogen Informatics"/>
            <person name="Doyle S."/>
        </authorList>
    </citation>
    <scope>NUCLEOTIDE SEQUENCE [LARGE SCALE GENOMIC DNA]</scope>
    <source>
        <strain evidence="2 3">NCTC1934</strain>
    </source>
</reference>
<organism evidence="2 3">
    <name type="scientific">Nocardia otitidiscaviarum</name>
    <dbReference type="NCBI Taxonomy" id="1823"/>
    <lineage>
        <taxon>Bacteria</taxon>
        <taxon>Bacillati</taxon>
        <taxon>Actinomycetota</taxon>
        <taxon>Actinomycetes</taxon>
        <taxon>Mycobacteriales</taxon>
        <taxon>Nocardiaceae</taxon>
        <taxon>Nocardia</taxon>
    </lineage>
</organism>
<evidence type="ECO:0000313" key="3">
    <source>
        <dbReference type="Proteomes" id="UP000255467"/>
    </source>
</evidence>
<dbReference type="Gene3D" id="3.40.1620.10">
    <property type="entry name" value="YefM-like domain"/>
    <property type="match status" value="1"/>
</dbReference>
<accession>A0A379JM83</accession>